<proteinExistence type="predicted"/>
<dbReference type="RefSeq" id="WP_310027101.1">
    <property type="nucleotide sequence ID" value="NZ_JAVDVI010000010.1"/>
</dbReference>
<sequence length="162" mass="19306">MKFTEKVQKQFELAGWTKDRNVKQKYENANILRFDDFPDFLKEFLYEYGDLTIDVIKSFESKVISKIKLGVEYAGYEDLEDYDDDINMVGKMLYPFAFHNTDTPMIACDEEGKVYMLGDYVYRISDTFKEGIEILVTYDWSKGFYQLDEDTGKWTKNKRWDD</sequence>
<evidence type="ECO:0000313" key="2">
    <source>
        <dbReference type="Proteomes" id="UP001255185"/>
    </source>
</evidence>
<evidence type="ECO:0000313" key="1">
    <source>
        <dbReference type="EMBL" id="MDR6968503.1"/>
    </source>
</evidence>
<reference evidence="1 2" key="1">
    <citation type="submission" date="2023-07" db="EMBL/GenBank/DDBJ databases">
        <title>Sorghum-associated microbial communities from plants grown in Nebraska, USA.</title>
        <authorList>
            <person name="Schachtman D."/>
        </authorList>
    </citation>
    <scope>NUCLEOTIDE SEQUENCE [LARGE SCALE GENOMIC DNA]</scope>
    <source>
        <strain evidence="1 2">3773</strain>
    </source>
</reference>
<gene>
    <name evidence="1" type="ORF">J2X31_002526</name>
</gene>
<dbReference type="InterPro" id="IPR025850">
    <property type="entry name" value="SUKH-3"/>
</dbReference>
<dbReference type="Proteomes" id="UP001255185">
    <property type="component" value="Unassembled WGS sequence"/>
</dbReference>
<organism evidence="1 2">
    <name type="scientific">Flavobacterium arsenatis</name>
    <dbReference type="NCBI Taxonomy" id="1484332"/>
    <lineage>
        <taxon>Bacteria</taxon>
        <taxon>Pseudomonadati</taxon>
        <taxon>Bacteroidota</taxon>
        <taxon>Flavobacteriia</taxon>
        <taxon>Flavobacteriales</taxon>
        <taxon>Flavobacteriaceae</taxon>
        <taxon>Flavobacterium</taxon>
    </lineage>
</organism>
<accession>A0ABU1TRJ6</accession>
<name>A0ABU1TRJ6_9FLAO</name>
<comment type="caution">
    <text evidence="1">The sequence shown here is derived from an EMBL/GenBank/DDBJ whole genome shotgun (WGS) entry which is preliminary data.</text>
</comment>
<dbReference type="Pfam" id="PF14433">
    <property type="entry name" value="SUKH-3"/>
    <property type="match status" value="1"/>
</dbReference>
<protein>
    <submittedName>
        <fullName evidence="1">Uncharacterized protein</fullName>
    </submittedName>
</protein>
<dbReference type="EMBL" id="JAVDVI010000010">
    <property type="protein sequence ID" value="MDR6968503.1"/>
    <property type="molecule type" value="Genomic_DNA"/>
</dbReference>
<keyword evidence="2" id="KW-1185">Reference proteome</keyword>